<dbReference type="Proteomes" id="UP000823842">
    <property type="component" value="Unassembled WGS sequence"/>
</dbReference>
<dbReference type="GO" id="GO:0003700">
    <property type="term" value="F:DNA-binding transcription factor activity"/>
    <property type="evidence" value="ECO:0007669"/>
    <property type="project" value="TreeGrafter"/>
</dbReference>
<evidence type="ECO:0000313" key="5">
    <source>
        <dbReference type="EMBL" id="HJB30241.1"/>
    </source>
</evidence>
<name>A0A9D2RXZ4_9FIRM</name>
<protein>
    <submittedName>
        <fullName evidence="5">Substrate-binding domain-containing protein</fullName>
    </submittedName>
</protein>
<accession>A0A9D2RXZ4</accession>
<dbReference type="PROSITE" id="PS50932">
    <property type="entry name" value="HTH_LACI_2"/>
    <property type="match status" value="1"/>
</dbReference>
<evidence type="ECO:0000256" key="1">
    <source>
        <dbReference type="ARBA" id="ARBA00023015"/>
    </source>
</evidence>
<reference evidence="5" key="2">
    <citation type="submission" date="2021-04" db="EMBL/GenBank/DDBJ databases">
        <authorList>
            <person name="Gilroy R."/>
        </authorList>
    </citation>
    <scope>NUCLEOTIDE SEQUENCE</scope>
    <source>
        <strain evidence="5">ChiSjej1B19-5720</strain>
    </source>
</reference>
<keyword evidence="1" id="KW-0805">Transcription regulation</keyword>
<evidence type="ECO:0000256" key="2">
    <source>
        <dbReference type="ARBA" id="ARBA00023125"/>
    </source>
</evidence>
<keyword evidence="2" id="KW-0238">DNA-binding</keyword>
<dbReference type="Gene3D" id="3.40.50.2300">
    <property type="match status" value="2"/>
</dbReference>
<reference evidence="5" key="1">
    <citation type="journal article" date="2021" name="PeerJ">
        <title>Extensive microbial diversity within the chicken gut microbiome revealed by metagenomics and culture.</title>
        <authorList>
            <person name="Gilroy R."/>
            <person name="Ravi A."/>
            <person name="Getino M."/>
            <person name="Pursley I."/>
            <person name="Horton D.L."/>
            <person name="Alikhan N.F."/>
            <person name="Baker D."/>
            <person name="Gharbi K."/>
            <person name="Hall N."/>
            <person name="Watson M."/>
            <person name="Adriaenssens E.M."/>
            <person name="Foster-Nyarko E."/>
            <person name="Jarju S."/>
            <person name="Secka A."/>
            <person name="Antonio M."/>
            <person name="Oren A."/>
            <person name="Chaudhuri R.R."/>
            <person name="La Ragione R."/>
            <person name="Hildebrand F."/>
            <person name="Pallen M.J."/>
        </authorList>
    </citation>
    <scope>NUCLEOTIDE SEQUENCE</scope>
    <source>
        <strain evidence="5">ChiSjej1B19-5720</strain>
    </source>
</reference>
<feature type="domain" description="HTH lacI-type" evidence="4">
    <location>
        <begin position="1"/>
        <end position="43"/>
    </location>
</feature>
<dbReference type="CDD" id="cd01392">
    <property type="entry name" value="HTH_LacI"/>
    <property type="match status" value="1"/>
</dbReference>
<dbReference type="PANTHER" id="PTHR30146:SF109">
    <property type="entry name" value="HTH-TYPE TRANSCRIPTIONAL REGULATOR GALS"/>
    <property type="match status" value="1"/>
</dbReference>
<gene>
    <name evidence="5" type="ORF">IAA06_15830</name>
</gene>
<dbReference type="InterPro" id="IPR010982">
    <property type="entry name" value="Lambda_DNA-bd_dom_sf"/>
</dbReference>
<dbReference type="Pfam" id="PF13377">
    <property type="entry name" value="Peripla_BP_3"/>
    <property type="match status" value="1"/>
</dbReference>
<evidence type="ECO:0000313" key="6">
    <source>
        <dbReference type="Proteomes" id="UP000823842"/>
    </source>
</evidence>
<proteinExistence type="predicted"/>
<dbReference type="SUPFAM" id="SSF53822">
    <property type="entry name" value="Periplasmic binding protein-like I"/>
    <property type="match status" value="1"/>
</dbReference>
<dbReference type="SMART" id="SM00354">
    <property type="entry name" value="HTH_LACI"/>
    <property type="match status" value="1"/>
</dbReference>
<dbReference type="Pfam" id="PF00356">
    <property type="entry name" value="LacI"/>
    <property type="match status" value="1"/>
</dbReference>
<dbReference type="AlphaFoldDB" id="A0A9D2RXZ4"/>
<dbReference type="Gene3D" id="1.10.260.40">
    <property type="entry name" value="lambda repressor-like DNA-binding domains"/>
    <property type="match status" value="1"/>
</dbReference>
<dbReference type="EMBL" id="DWYZ01000304">
    <property type="protein sequence ID" value="HJB30241.1"/>
    <property type="molecule type" value="Genomic_DNA"/>
</dbReference>
<comment type="caution">
    <text evidence="5">The sequence shown here is derived from an EMBL/GenBank/DDBJ whole genome shotgun (WGS) entry which is preliminary data.</text>
</comment>
<dbReference type="InterPro" id="IPR000843">
    <property type="entry name" value="HTH_LacI"/>
</dbReference>
<sequence>MTYKEIASKLNISASSLSIVINHKPGVSQATRERVIAQLKEMNLGHLLKDKSTPASQSLCFIIYKRDGKILDLHPFFLLLMENIENRARTFGYSVLLCTVDKRRPIEPQIAYINELQAQGAILFGTEMDNDDILYFKELDLPFVILDNDFTRLDLDTVSINNQMGTYQAVEYLAEKGHKRIGYLKSKIRISSFKERHQGYEQALAHFHLGFLPEDIWTVGYTEEESYRDISRLLNASALSLPSAFVCDDDTIALGAMRAFKEQGYQIPGQLSVIGFNDRPACELADPPLTSVSVSKLTWATETVDALIRLMESKKNPPAEIRSKKIRIGTKLIIRSSVWDLPETDA</sequence>
<dbReference type="SUPFAM" id="SSF47413">
    <property type="entry name" value="lambda repressor-like DNA-binding domains"/>
    <property type="match status" value="1"/>
</dbReference>
<evidence type="ECO:0000256" key="3">
    <source>
        <dbReference type="ARBA" id="ARBA00023163"/>
    </source>
</evidence>
<dbReference type="InterPro" id="IPR046335">
    <property type="entry name" value="LacI/GalR-like_sensor"/>
</dbReference>
<evidence type="ECO:0000259" key="4">
    <source>
        <dbReference type="PROSITE" id="PS50932"/>
    </source>
</evidence>
<keyword evidence="3" id="KW-0804">Transcription</keyword>
<dbReference type="GO" id="GO:0000976">
    <property type="term" value="F:transcription cis-regulatory region binding"/>
    <property type="evidence" value="ECO:0007669"/>
    <property type="project" value="TreeGrafter"/>
</dbReference>
<dbReference type="InterPro" id="IPR028082">
    <property type="entry name" value="Peripla_BP_I"/>
</dbReference>
<dbReference type="PANTHER" id="PTHR30146">
    <property type="entry name" value="LACI-RELATED TRANSCRIPTIONAL REPRESSOR"/>
    <property type="match status" value="1"/>
</dbReference>
<organism evidence="5 6">
    <name type="scientific">Candidatus Blautia faecavium</name>
    <dbReference type="NCBI Taxonomy" id="2838487"/>
    <lineage>
        <taxon>Bacteria</taxon>
        <taxon>Bacillati</taxon>
        <taxon>Bacillota</taxon>
        <taxon>Clostridia</taxon>
        <taxon>Lachnospirales</taxon>
        <taxon>Lachnospiraceae</taxon>
        <taxon>Blautia</taxon>
    </lineage>
</organism>